<dbReference type="InParanoid" id="A0A067M1M9"/>
<dbReference type="STRING" id="930990.A0A067M1M9"/>
<feature type="non-terminal residue" evidence="1">
    <location>
        <position position="1"/>
    </location>
</feature>
<dbReference type="HOGENOM" id="CLU_143229_0_0_1"/>
<dbReference type="Proteomes" id="UP000027195">
    <property type="component" value="Unassembled WGS sequence"/>
</dbReference>
<organism evidence="1 2">
    <name type="scientific">Botryobasidium botryosum (strain FD-172 SS1)</name>
    <dbReference type="NCBI Taxonomy" id="930990"/>
    <lineage>
        <taxon>Eukaryota</taxon>
        <taxon>Fungi</taxon>
        <taxon>Dikarya</taxon>
        <taxon>Basidiomycota</taxon>
        <taxon>Agaricomycotina</taxon>
        <taxon>Agaricomycetes</taxon>
        <taxon>Cantharellales</taxon>
        <taxon>Botryobasidiaceae</taxon>
        <taxon>Botryobasidium</taxon>
    </lineage>
</organism>
<dbReference type="OrthoDB" id="2790258at2759"/>
<dbReference type="AlphaFoldDB" id="A0A067M1M9"/>
<name>A0A067M1M9_BOTB1</name>
<accession>A0A067M1M9</accession>
<reference evidence="2" key="1">
    <citation type="journal article" date="2014" name="Proc. Natl. Acad. Sci. U.S.A.">
        <title>Extensive sampling of basidiomycete genomes demonstrates inadequacy of the white-rot/brown-rot paradigm for wood decay fungi.</title>
        <authorList>
            <person name="Riley R."/>
            <person name="Salamov A.A."/>
            <person name="Brown D.W."/>
            <person name="Nagy L.G."/>
            <person name="Floudas D."/>
            <person name="Held B.W."/>
            <person name="Levasseur A."/>
            <person name="Lombard V."/>
            <person name="Morin E."/>
            <person name="Otillar R."/>
            <person name="Lindquist E.A."/>
            <person name="Sun H."/>
            <person name="LaButti K.M."/>
            <person name="Schmutz J."/>
            <person name="Jabbour D."/>
            <person name="Luo H."/>
            <person name="Baker S.E."/>
            <person name="Pisabarro A.G."/>
            <person name="Walton J.D."/>
            <person name="Blanchette R.A."/>
            <person name="Henrissat B."/>
            <person name="Martin F."/>
            <person name="Cullen D."/>
            <person name="Hibbett D.S."/>
            <person name="Grigoriev I.V."/>
        </authorList>
    </citation>
    <scope>NUCLEOTIDE SEQUENCE [LARGE SCALE GENOMIC DNA]</scope>
    <source>
        <strain evidence="2">FD-172 SS1</strain>
    </source>
</reference>
<evidence type="ECO:0000313" key="2">
    <source>
        <dbReference type="Proteomes" id="UP000027195"/>
    </source>
</evidence>
<sequence length="136" mass="15530">ELVLDLGIRWSSTYLMLQRLHQLLFLARPSQKEVRKHALLPVDWVLLEHVTEALKVPHQVQQVMSSESTPSLSMVVPAMEAMVEGWRKLELELPHLQPMIMPGRAKIEQYLSGMRNSKAYVIAMCKCYPSPLPSTP</sequence>
<dbReference type="SUPFAM" id="SSF53098">
    <property type="entry name" value="Ribonuclease H-like"/>
    <property type="match status" value="1"/>
</dbReference>
<keyword evidence="2" id="KW-1185">Reference proteome</keyword>
<gene>
    <name evidence="1" type="ORF">BOTBODRAFT_122732</name>
</gene>
<dbReference type="EMBL" id="KL198313">
    <property type="protein sequence ID" value="KDQ05496.1"/>
    <property type="molecule type" value="Genomic_DNA"/>
</dbReference>
<proteinExistence type="predicted"/>
<dbReference type="InterPro" id="IPR012337">
    <property type="entry name" value="RNaseH-like_sf"/>
</dbReference>
<evidence type="ECO:0000313" key="1">
    <source>
        <dbReference type="EMBL" id="KDQ05496.1"/>
    </source>
</evidence>
<protein>
    <submittedName>
        <fullName evidence="1">Uncharacterized protein</fullName>
    </submittedName>
</protein>